<comment type="caution">
    <text evidence="1">The sequence shown here is derived from an EMBL/GenBank/DDBJ whole genome shotgun (WGS) entry which is preliminary data.</text>
</comment>
<organism evidence="1 2">
    <name type="scientific">Coregonus suidteri</name>
    <dbReference type="NCBI Taxonomy" id="861788"/>
    <lineage>
        <taxon>Eukaryota</taxon>
        <taxon>Metazoa</taxon>
        <taxon>Chordata</taxon>
        <taxon>Craniata</taxon>
        <taxon>Vertebrata</taxon>
        <taxon>Euteleostomi</taxon>
        <taxon>Actinopterygii</taxon>
        <taxon>Neopterygii</taxon>
        <taxon>Teleostei</taxon>
        <taxon>Protacanthopterygii</taxon>
        <taxon>Salmoniformes</taxon>
        <taxon>Salmonidae</taxon>
        <taxon>Coregoninae</taxon>
        <taxon>Coregonus</taxon>
    </lineage>
</organism>
<name>A0AAN8LXV5_9TELE</name>
<sequence length="135" mass="15295">MMEATVFLGTLNAADIFWYPSPSLCLDTILSRSPMDNSVDLMAWFLLWHSLSTVGPYIDRCVPFQIMSNQLNLPQSSCRNVSRMINGNRMHLSSISSLIAKGLNSYVNKVFLFFMLNAFAKMSKNLFLLCHYGVL</sequence>
<accession>A0AAN8LXV5</accession>
<evidence type="ECO:0000313" key="1">
    <source>
        <dbReference type="EMBL" id="KAK6320820.1"/>
    </source>
</evidence>
<reference evidence="1 2" key="1">
    <citation type="submission" date="2021-04" db="EMBL/GenBank/DDBJ databases">
        <authorList>
            <person name="De Guttry C."/>
            <person name="Zahm M."/>
            <person name="Klopp C."/>
            <person name="Cabau C."/>
            <person name="Louis A."/>
            <person name="Berthelot C."/>
            <person name="Parey E."/>
            <person name="Roest Crollius H."/>
            <person name="Montfort J."/>
            <person name="Robinson-Rechavi M."/>
            <person name="Bucao C."/>
            <person name="Bouchez O."/>
            <person name="Gislard M."/>
            <person name="Lluch J."/>
            <person name="Milhes M."/>
            <person name="Lampietro C."/>
            <person name="Lopez Roques C."/>
            <person name="Donnadieu C."/>
            <person name="Braasch I."/>
            <person name="Desvignes T."/>
            <person name="Postlethwait J."/>
            <person name="Bobe J."/>
            <person name="Wedekind C."/>
            <person name="Guiguen Y."/>
        </authorList>
    </citation>
    <scope>NUCLEOTIDE SEQUENCE [LARGE SCALE GENOMIC DNA]</scope>
    <source>
        <strain evidence="1">Cs_M1</strain>
        <tissue evidence="1">Blood</tissue>
    </source>
</reference>
<dbReference type="EMBL" id="JAGTTL010000006">
    <property type="protein sequence ID" value="KAK6320820.1"/>
    <property type="molecule type" value="Genomic_DNA"/>
</dbReference>
<proteinExistence type="predicted"/>
<evidence type="ECO:0000313" key="2">
    <source>
        <dbReference type="Proteomes" id="UP001356427"/>
    </source>
</evidence>
<dbReference type="Proteomes" id="UP001356427">
    <property type="component" value="Unassembled WGS sequence"/>
</dbReference>
<dbReference type="AlphaFoldDB" id="A0AAN8LXV5"/>
<keyword evidence="2" id="KW-1185">Reference proteome</keyword>
<protein>
    <submittedName>
        <fullName evidence="1">Uncharacterized protein</fullName>
    </submittedName>
</protein>
<gene>
    <name evidence="1" type="ORF">J4Q44_G00077960</name>
</gene>